<protein>
    <recommendedName>
        <fullName evidence="1">4Fe-4S ferredoxin-type domain-containing protein</fullName>
    </recommendedName>
</protein>
<organism evidence="2 3">
    <name type="scientific">Acetobacterium tundrae</name>
    <dbReference type="NCBI Taxonomy" id="132932"/>
    <lineage>
        <taxon>Bacteria</taxon>
        <taxon>Bacillati</taxon>
        <taxon>Bacillota</taxon>
        <taxon>Clostridia</taxon>
        <taxon>Eubacteriales</taxon>
        <taxon>Eubacteriaceae</taxon>
        <taxon>Acetobacterium</taxon>
    </lineage>
</organism>
<proteinExistence type="predicted"/>
<feature type="domain" description="4Fe-4S ferredoxin-type" evidence="1">
    <location>
        <begin position="5"/>
        <end position="33"/>
    </location>
</feature>
<gene>
    <name evidence="2" type="ORF">GH807_16765</name>
</gene>
<evidence type="ECO:0000313" key="2">
    <source>
        <dbReference type="EMBL" id="MBC3798667.1"/>
    </source>
</evidence>
<sequence length="33" mass="3800">MEKGSPYLINQKNCILCGNCYTVCSFKTVEKRK</sequence>
<keyword evidence="3" id="KW-1185">Reference proteome</keyword>
<evidence type="ECO:0000259" key="1">
    <source>
        <dbReference type="PROSITE" id="PS51379"/>
    </source>
</evidence>
<dbReference type="Proteomes" id="UP000653358">
    <property type="component" value="Unassembled WGS sequence"/>
</dbReference>
<name>A0ABR6WQG1_9FIRM</name>
<dbReference type="RefSeq" id="WP_148606091.1">
    <property type="nucleotide sequence ID" value="NZ_RXYB01000030.1"/>
</dbReference>
<accession>A0ABR6WQG1</accession>
<dbReference type="EMBL" id="WJBB01000050">
    <property type="protein sequence ID" value="MBC3798667.1"/>
    <property type="molecule type" value="Genomic_DNA"/>
</dbReference>
<dbReference type="PROSITE" id="PS51379">
    <property type="entry name" value="4FE4S_FER_2"/>
    <property type="match status" value="1"/>
</dbReference>
<comment type="caution">
    <text evidence="2">The sequence shown here is derived from an EMBL/GenBank/DDBJ whole genome shotgun (WGS) entry which is preliminary data.</text>
</comment>
<dbReference type="SUPFAM" id="SSF54862">
    <property type="entry name" value="4Fe-4S ferredoxins"/>
    <property type="match status" value="1"/>
</dbReference>
<evidence type="ECO:0000313" key="3">
    <source>
        <dbReference type="Proteomes" id="UP000653358"/>
    </source>
</evidence>
<dbReference type="Pfam" id="PF12837">
    <property type="entry name" value="Fer4_6"/>
    <property type="match status" value="1"/>
</dbReference>
<reference evidence="2 3" key="1">
    <citation type="journal article" date="2020" name="mSystems">
        <title>Defining Genomic and Predicted Metabolic Features of the Acetobacterium Genus.</title>
        <authorList>
            <person name="Ross D.E."/>
            <person name="Marshall C.W."/>
            <person name="Gulliver D."/>
            <person name="May H.D."/>
            <person name="Norman R.S."/>
        </authorList>
    </citation>
    <scope>NUCLEOTIDE SEQUENCE [LARGE SCALE GENOMIC DNA]</scope>
    <source>
        <strain evidence="2 3">DSM 9173</strain>
    </source>
</reference>
<dbReference type="Gene3D" id="3.30.70.20">
    <property type="match status" value="1"/>
</dbReference>
<dbReference type="InterPro" id="IPR017896">
    <property type="entry name" value="4Fe4S_Fe-S-bd"/>
</dbReference>